<keyword evidence="5" id="KW-0148">Chlorophyll</keyword>
<evidence type="ECO:0000256" key="1">
    <source>
        <dbReference type="ARBA" id="ARBA00004229"/>
    </source>
</evidence>
<keyword evidence="2" id="KW-0150">Chloroplast</keyword>
<keyword evidence="3" id="KW-0602">Photosynthesis</keyword>
<dbReference type="EMBL" id="CDMZ01003238">
    <property type="protein sequence ID" value="CEM45659.1"/>
    <property type="molecule type" value="Genomic_DNA"/>
</dbReference>
<dbReference type="PhylomeDB" id="A0A0G4HNB1"/>
<feature type="binding site" evidence="5">
    <location>
        <position position="57"/>
    </location>
    <ligand>
        <name>chlorophyll a</name>
        <dbReference type="ChEBI" id="CHEBI:58416"/>
        <label>1</label>
    </ligand>
</feature>
<feature type="binding site" evidence="5">
    <location>
        <position position="190"/>
    </location>
    <ligand>
        <name>chlorophyll a</name>
        <dbReference type="ChEBI" id="CHEBI:58416"/>
        <label>1</label>
    </ligand>
</feature>
<name>A0A0G4HNB1_9ALVE</name>
<dbReference type="GO" id="GO:0009507">
    <property type="term" value="C:chloroplast"/>
    <property type="evidence" value="ECO:0007669"/>
    <property type="project" value="UniProtKB-SubCell"/>
</dbReference>
<protein>
    <submittedName>
        <fullName evidence="7">Uncharacterized protein</fullName>
    </submittedName>
</protein>
<dbReference type="InterPro" id="IPR022796">
    <property type="entry name" value="Chloroa_b-bind"/>
</dbReference>
<proteinExistence type="predicted"/>
<gene>
    <name evidence="7" type="ORF">Cvel_7599</name>
</gene>
<accession>A0A0G4HNB1</accession>
<dbReference type="InterPro" id="IPR001344">
    <property type="entry name" value="Chloro_AB-bd_pln"/>
</dbReference>
<dbReference type="AlphaFoldDB" id="A0A0G4HNB1"/>
<organism evidence="7">
    <name type="scientific">Chromera velia CCMP2878</name>
    <dbReference type="NCBI Taxonomy" id="1169474"/>
    <lineage>
        <taxon>Eukaryota</taxon>
        <taxon>Sar</taxon>
        <taxon>Alveolata</taxon>
        <taxon>Colpodellida</taxon>
        <taxon>Chromeraceae</taxon>
        <taxon>Chromera</taxon>
    </lineage>
</organism>
<evidence type="ECO:0000256" key="4">
    <source>
        <dbReference type="ARBA" id="ARBA00022640"/>
    </source>
</evidence>
<keyword evidence="4" id="KW-0934">Plastid</keyword>
<dbReference type="SUPFAM" id="SSF103511">
    <property type="entry name" value="Chlorophyll a-b binding protein"/>
    <property type="match status" value="1"/>
</dbReference>
<reference evidence="7" key="1">
    <citation type="submission" date="2014-11" db="EMBL/GenBank/DDBJ databases">
        <authorList>
            <person name="Otto D Thomas"/>
            <person name="Naeem Raeece"/>
        </authorList>
    </citation>
    <scope>NUCLEOTIDE SEQUENCE</scope>
</reference>
<sequence>MKSILCVAALAVTGTLPVSEAFTPLLATKAPSRAEATSRKAVADMVGVDTDSGNTVWDPLDIASKCEFNRKKGRDNVIFSTWPHLNWMREAELKHGRICMLAVLGVLFTKLGIKIGGFISNSSTDWWENLGRVWAEHPEVIAFIIMAGGFIDMATYDTRMWSGNNKREAGNLGFDPLNLMAKDDNFALKELKHGRLAMVAMAAFAAERGIDTSVPLLHLAGF</sequence>
<feature type="binding site" evidence="5">
    <location>
        <position position="195"/>
    </location>
    <ligand>
        <name>chlorophyll a</name>
        <dbReference type="ChEBI" id="CHEBI:58416"/>
        <label>1</label>
    </ligand>
</feature>
<feature type="binding site" evidence="5">
    <location>
        <position position="189"/>
    </location>
    <ligand>
        <name>chlorophyll a</name>
        <dbReference type="ChEBI" id="CHEBI:58416"/>
        <label>1</label>
    </ligand>
</feature>
<dbReference type="GO" id="GO:0016020">
    <property type="term" value="C:membrane"/>
    <property type="evidence" value="ECO:0007669"/>
    <property type="project" value="InterPro"/>
</dbReference>
<evidence type="ECO:0000313" key="7">
    <source>
        <dbReference type="EMBL" id="CEM45659.1"/>
    </source>
</evidence>
<evidence type="ECO:0000256" key="5">
    <source>
        <dbReference type="PIRSR" id="PIRSR601344-1"/>
    </source>
</evidence>
<dbReference type="Pfam" id="PF00504">
    <property type="entry name" value="Chloroa_b-bind"/>
    <property type="match status" value="1"/>
</dbReference>
<feature type="binding site" evidence="5">
    <location>
        <position position="92"/>
    </location>
    <ligand>
        <name>chlorophyll a</name>
        <dbReference type="ChEBI" id="CHEBI:58416"/>
        <label>1</label>
    </ligand>
</feature>
<evidence type="ECO:0000256" key="2">
    <source>
        <dbReference type="ARBA" id="ARBA00022528"/>
    </source>
</evidence>
<comment type="subcellular location">
    <subcellularLocation>
        <location evidence="1">Plastid</location>
        <location evidence="1">Chloroplast</location>
    </subcellularLocation>
</comment>
<feature type="signal peptide" evidence="6">
    <location>
        <begin position="1"/>
        <end position="21"/>
    </location>
</feature>
<dbReference type="VEuPathDB" id="CryptoDB:Cvel_7599"/>
<feature type="chain" id="PRO_5005191642" evidence="6">
    <location>
        <begin position="22"/>
        <end position="222"/>
    </location>
</feature>
<feature type="binding site" description="axial binding residue" evidence="5">
    <location>
        <position position="97"/>
    </location>
    <ligand>
        <name>chlorophyll b</name>
        <dbReference type="ChEBI" id="CHEBI:61721"/>
        <label>1</label>
    </ligand>
    <ligandPart>
        <name>Mg</name>
        <dbReference type="ChEBI" id="CHEBI:25107"/>
    </ligandPart>
</feature>
<evidence type="ECO:0000256" key="3">
    <source>
        <dbReference type="ARBA" id="ARBA00022531"/>
    </source>
</evidence>
<dbReference type="GO" id="GO:0016168">
    <property type="term" value="F:chlorophyll binding"/>
    <property type="evidence" value="ECO:0007669"/>
    <property type="project" value="UniProtKB-KW"/>
</dbReference>
<dbReference type="PANTHER" id="PTHR21649">
    <property type="entry name" value="CHLOROPHYLL A/B BINDING PROTEIN"/>
    <property type="match status" value="1"/>
</dbReference>
<feature type="binding site" evidence="5">
    <location>
        <position position="95"/>
    </location>
    <ligand>
        <name>chlorophyll a</name>
        <dbReference type="ChEBI" id="CHEBI:58416"/>
        <label>1</label>
    </ligand>
</feature>
<evidence type="ECO:0000256" key="6">
    <source>
        <dbReference type="SAM" id="SignalP"/>
    </source>
</evidence>
<dbReference type="Gene3D" id="1.10.3460.10">
    <property type="entry name" value="Chlorophyll a/b binding protein domain"/>
    <property type="match status" value="1"/>
</dbReference>
<keyword evidence="5" id="KW-0157">Chromophore</keyword>
<dbReference type="GO" id="GO:0009765">
    <property type="term" value="P:photosynthesis, light harvesting"/>
    <property type="evidence" value="ECO:0007669"/>
    <property type="project" value="InterPro"/>
</dbReference>
<keyword evidence="6" id="KW-0732">Signal</keyword>